<protein>
    <submittedName>
        <fullName evidence="1">Uncharacterized protein</fullName>
    </submittedName>
</protein>
<dbReference type="KEGG" id="eus:EUTSA_v10003302mg"/>
<organism evidence="1 2">
    <name type="scientific">Eutrema salsugineum</name>
    <name type="common">Saltwater cress</name>
    <name type="synonym">Sisymbrium salsugineum</name>
    <dbReference type="NCBI Taxonomy" id="72664"/>
    <lineage>
        <taxon>Eukaryota</taxon>
        <taxon>Viridiplantae</taxon>
        <taxon>Streptophyta</taxon>
        <taxon>Embryophyta</taxon>
        <taxon>Tracheophyta</taxon>
        <taxon>Spermatophyta</taxon>
        <taxon>Magnoliopsida</taxon>
        <taxon>eudicotyledons</taxon>
        <taxon>Gunneridae</taxon>
        <taxon>Pentapetalae</taxon>
        <taxon>rosids</taxon>
        <taxon>malvids</taxon>
        <taxon>Brassicales</taxon>
        <taxon>Brassicaceae</taxon>
        <taxon>Eutremeae</taxon>
        <taxon>Eutrema</taxon>
    </lineage>
</organism>
<gene>
    <name evidence="1" type="ORF">EUTSA_v10003302mg</name>
</gene>
<evidence type="ECO:0000313" key="2">
    <source>
        <dbReference type="Proteomes" id="UP000030689"/>
    </source>
</evidence>
<evidence type="ECO:0000313" key="1">
    <source>
        <dbReference type="EMBL" id="ESQ44685.1"/>
    </source>
</evidence>
<dbReference type="Gramene" id="ESQ44685">
    <property type="protein sequence ID" value="ESQ44685"/>
    <property type="gene ID" value="EUTSA_v10003302mg"/>
</dbReference>
<dbReference type="Proteomes" id="UP000030689">
    <property type="component" value="Unassembled WGS sequence"/>
</dbReference>
<name>V4L2Z1_EUTSA</name>
<reference evidence="1 2" key="1">
    <citation type="journal article" date="2013" name="Front. Plant Sci.">
        <title>The Reference Genome of the Halophytic Plant Eutrema salsugineum.</title>
        <authorList>
            <person name="Yang R."/>
            <person name="Jarvis D.E."/>
            <person name="Chen H."/>
            <person name="Beilstein M.A."/>
            <person name="Grimwood J."/>
            <person name="Jenkins J."/>
            <person name="Shu S."/>
            <person name="Prochnik S."/>
            <person name="Xin M."/>
            <person name="Ma C."/>
            <person name="Schmutz J."/>
            <person name="Wing R.A."/>
            <person name="Mitchell-Olds T."/>
            <person name="Schumaker K.S."/>
            <person name="Wang X."/>
        </authorList>
    </citation>
    <scope>NUCLEOTIDE SEQUENCE [LARGE SCALE GENOMIC DNA]</scope>
</reference>
<dbReference type="AlphaFoldDB" id="V4L2Z1"/>
<keyword evidence="2" id="KW-1185">Reference proteome</keyword>
<proteinExistence type="predicted"/>
<sequence>MWQLLDLMDFMFIGFWFRKLCIVDVRRHLLSSHRQSSFFPKQPRVLHVFKSTNSYPIMFMGLNLSCNVSGLGTICNLPYWVLI</sequence>
<dbReference type="EMBL" id="KI517441">
    <property type="protein sequence ID" value="ESQ44685.1"/>
    <property type="molecule type" value="Genomic_DNA"/>
</dbReference>
<accession>V4L2Z1</accession>